<organism evidence="2">
    <name type="scientific">Octopus bimaculoides</name>
    <name type="common">California two-spotted octopus</name>
    <dbReference type="NCBI Taxonomy" id="37653"/>
    <lineage>
        <taxon>Eukaryota</taxon>
        <taxon>Metazoa</taxon>
        <taxon>Spiralia</taxon>
        <taxon>Lophotrochozoa</taxon>
        <taxon>Mollusca</taxon>
        <taxon>Cephalopoda</taxon>
        <taxon>Coleoidea</taxon>
        <taxon>Octopodiformes</taxon>
        <taxon>Octopoda</taxon>
        <taxon>Incirrata</taxon>
        <taxon>Octopodidae</taxon>
        <taxon>Octopus</taxon>
    </lineage>
</organism>
<feature type="transmembrane region" description="Helical" evidence="1">
    <location>
        <begin position="6"/>
        <end position="32"/>
    </location>
</feature>
<proteinExistence type="predicted"/>
<dbReference type="EMBL" id="KQ415907">
    <property type="protein sequence ID" value="KOF99712.1"/>
    <property type="molecule type" value="Genomic_DNA"/>
</dbReference>
<evidence type="ECO:0000313" key="2">
    <source>
        <dbReference type="EMBL" id="KOF99712.1"/>
    </source>
</evidence>
<name>A0A0L8IE22_OCTBM</name>
<reference evidence="2" key="1">
    <citation type="submission" date="2015-07" db="EMBL/GenBank/DDBJ databases">
        <title>MeaNS - Measles Nucleotide Surveillance Program.</title>
        <authorList>
            <person name="Tran T."/>
            <person name="Druce J."/>
        </authorList>
    </citation>
    <scope>NUCLEOTIDE SEQUENCE</scope>
    <source>
        <strain evidence="2">UCB-OBI-ISO-001</strain>
        <tissue evidence="2">Gonad</tissue>
    </source>
</reference>
<sequence length="95" mass="12025">FFFLLNSFYFFFLLNSFIFYFSFKVILFFFLLNYPCRSFLKDKCLENTEILENFDSYLFYWFQPSGFCFTIFEVLFTYLFVFLFFFSIFIWYFTC</sequence>
<feature type="non-terminal residue" evidence="2">
    <location>
        <position position="1"/>
    </location>
</feature>
<evidence type="ECO:0000256" key="1">
    <source>
        <dbReference type="SAM" id="Phobius"/>
    </source>
</evidence>
<accession>A0A0L8IE22</accession>
<keyword evidence="1" id="KW-0812">Transmembrane</keyword>
<keyword evidence="1" id="KW-0472">Membrane</keyword>
<keyword evidence="1" id="KW-1133">Transmembrane helix</keyword>
<protein>
    <submittedName>
        <fullName evidence="2">Uncharacterized protein</fullName>
    </submittedName>
</protein>
<feature type="transmembrane region" description="Helical" evidence="1">
    <location>
        <begin position="67"/>
        <end position="93"/>
    </location>
</feature>
<gene>
    <name evidence="2" type="ORF">OCBIM_22012336mg</name>
</gene>
<dbReference type="AlphaFoldDB" id="A0A0L8IE22"/>